<dbReference type="InterPro" id="IPR058751">
    <property type="entry name" value="RDRP_helical"/>
</dbReference>
<proteinExistence type="inferred from homology"/>
<evidence type="ECO:0000256" key="2">
    <source>
        <dbReference type="RuleBase" id="RU363098"/>
    </source>
</evidence>
<evidence type="ECO:0000256" key="3">
    <source>
        <dbReference type="SAM" id="MobiDB-lite"/>
    </source>
</evidence>
<dbReference type="Pfam" id="PF26252">
    <property type="entry name" value="RdRP_helical"/>
    <property type="match status" value="1"/>
</dbReference>
<dbReference type="GO" id="GO:0030422">
    <property type="term" value="P:siRNA processing"/>
    <property type="evidence" value="ECO:0007669"/>
    <property type="project" value="TreeGrafter"/>
</dbReference>
<comment type="catalytic activity">
    <reaction evidence="2">
        <text>RNA(n) + a ribonucleoside 5'-triphosphate = RNA(n+1) + diphosphate</text>
        <dbReference type="Rhea" id="RHEA:21248"/>
        <dbReference type="Rhea" id="RHEA-COMP:14527"/>
        <dbReference type="Rhea" id="RHEA-COMP:17342"/>
        <dbReference type="ChEBI" id="CHEBI:33019"/>
        <dbReference type="ChEBI" id="CHEBI:61557"/>
        <dbReference type="ChEBI" id="CHEBI:140395"/>
        <dbReference type="EC" id="2.7.7.48"/>
    </reaction>
</comment>
<feature type="region of interest" description="Disordered" evidence="3">
    <location>
        <begin position="108"/>
        <end position="143"/>
    </location>
</feature>
<evidence type="ECO:0000259" key="6">
    <source>
        <dbReference type="Pfam" id="PF26252"/>
    </source>
</evidence>
<keyword evidence="2" id="KW-0943">RNA-mediated gene silencing</keyword>
<evidence type="ECO:0000256" key="1">
    <source>
        <dbReference type="ARBA" id="ARBA00093763"/>
    </source>
</evidence>
<feature type="compositionally biased region" description="Polar residues" evidence="3">
    <location>
        <begin position="130"/>
        <end position="143"/>
    </location>
</feature>
<keyword evidence="2 7" id="KW-0696">RNA-directed RNA polymerase</keyword>
<dbReference type="EC" id="2.7.7.48" evidence="2"/>
<gene>
    <name evidence="7" type="ORF">CJ030_MR2G016294</name>
</gene>
<feature type="domain" description="RDRP core" evidence="4">
    <location>
        <begin position="236"/>
        <end position="433"/>
    </location>
</feature>
<evidence type="ECO:0000259" key="5">
    <source>
        <dbReference type="Pfam" id="PF26249"/>
    </source>
</evidence>
<dbReference type="GO" id="GO:0003968">
    <property type="term" value="F:RNA-directed RNA polymerase activity"/>
    <property type="evidence" value="ECO:0007669"/>
    <property type="project" value="UniProtKB-KW"/>
</dbReference>
<dbReference type="Proteomes" id="UP000516437">
    <property type="component" value="Chromosome 2"/>
</dbReference>
<dbReference type="Pfam" id="PF05183">
    <property type="entry name" value="RdRP"/>
    <property type="match status" value="1"/>
</dbReference>
<keyword evidence="8" id="KW-1185">Reference proteome</keyword>
<dbReference type="AlphaFoldDB" id="A0A6A1WGL7"/>
<dbReference type="InterPro" id="IPR057596">
    <property type="entry name" value="RDRP_core"/>
</dbReference>
<dbReference type="InterPro" id="IPR007855">
    <property type="entry name" value="RDRP"/>
</dbReference>
<dbReference type="EMBL" id="RXIC02000020">
    <property type="protein sequence ID" value="KAB1224405.1"/>
    <property type="molecule type" value="Genomic_DNA"/>
</dbReference>
<keyword evidence="2" id="KW-0808">Transferase</keyword>
<dbReference type="Pfam" id="PF26249">
    <property type="entry name" value="4HB_RdRP3_N"/>
    <property type="match status" value="1"/>
</dbReference>
<dbReference type="OrthoDB" id="1743384at2759"/>
<keyword evidence="2" id="KW-0548">Nucleotidyltransferase</keyword>
<dbReference type="GO" id="GO:0003723">
    <property type="term" value="F:RNA binding"/>
    <property type="evidence" value="ECO:0007669"/>
    <property type="project" value="UniProtKB-KW"/>
</dbReference>
<dbReference type="InterPro" id="IPR058697">
    <property type="entry name" value="RDRP3-5_N"/>
</dbReference>
<comment type="caution">
    <text evidence="7">The sequence shown here is derived from an EMBL/GenBank/DDBJ whole genome shotgun (WGS) entry which is preliminary data.</text>
</comment>
<feature type="domain" description="RDRP3-5 N-terminal" evidence="5">
    <location>
        <begin position="39"/>
        <end position="102"/>
    </location>
</feature>
<comment type="similarity">
    <text evidence="2">Belongs to the RdRP family.</text>
</comment>
<protein>
    <recommendedName>
        <fullName evidence="2">RNA-dependent RNA polymerase</fullName>
        <ecNumber evidence="2">2.7.7.48</ecNumber>
    </recommendedName>
</protein>
<feature type="domain" description="RDRP helical" evidence="6">
    <location>
        <begin position="152"/>
        <end position="218"/>
    </location>
</feature>
<reference evidence="7 8" key="1">
    <citation type="journal article" date="2019" name="Plant Biotechnol. J.">
        <title>The red bayberry genome and genetic basis of sex determination.</title>
        <authorList>
            <person name="Jia H.M."/>
            <person name="Jia H.J."/>
            <person name="Cai Q.L."/>
            <person name="Wang Y."/>
            <person name="Zhao H.B."/>
            <person name="Yang W.F."/>
            <person name="Wang G.Y."/>
            <person name="Li Y.H."/>
            <person name="Zhan D.L."/>
            <person name="Shen Y.T."/>
            <person name="Niu Q.F."/>
            <person name="Chang L."/>
            <person name="Qiu J."/>
            <person name="Zhao L."/>
            <person name="Xie H.B."/>
            <person name="Fu W.Y."/>
            <person name="Jin J."/>
            <person name="Li X.W."/>
            <person name="Jiao Y."/>
            <person name="Zhou C.C."/>
            <person name="Tu T."/>
            <person name="Chai C.Y."/>
            <person name="Gao J.L."/>
            <person name="Fan L.J."/>
            <person name="van de Weg E."/>
            <person name="Wang J.Y."/>
            <person name="Gao Z.S."/>
        </authorList>
    </citation>
    <scope>NUCLEOTIDE SEQUENCE [LARGE SCALE GENOMIC DNA]</scope>
    <source>
        <tissue evidence="7">Leaves</tissue>
    </source>
</reference>
<feature type="compositionally biased region" description="Low complexity" evidence="3">
    <location>
        <begin position="119"/>
        <end position="129"/>
    </location>
</feature>
<name>A0A6A1WGL7_9ROSI</name>
<dbReference type="PANTHER" id="PTHR23079">
    <property type="entry name" value="RNA-DEPENDENT RNA POLYMERASE"/>
    <property type="match status" value="1"/>
</dbReference>
<dbReference type="PANTHER" id="PTHR23079:SF55">
    <property type="entry name" value="RNA-DIRECTED RNA POLYMERASE"/>
    <property type="match status" value="1"/>
</dbReference>
<sequence length="487" mass="55789">MKLEAGSVSRFCSLKHITHNTHTLSLCLMAERSKVHVPLPHAVEQLLQKICREQNQTLPTADVLQELASRGEEKALELLRDISSSKIKKSLGGFIHYMLRTAPYNSPQRMAGISPNPSPSSASRSVMSPRQGNPRDSFSSSLSSENAVSPKLQAWAELEFRKAFLILSYLGEHQLEDINISTDEIKSWKHLGMLEFEERVWKALGQNIDKEDRRMTLHWDAKNTHLYHCHVSVDGKYRFKGPYFHKTKTHLQRVVGDENLLVVKFAEEVADRRRRYNLSYDHYCKIAREGIQVGNRRYYFFVFKDGGKEEKKKNPTSSPVKCYFIHLDSNASNAQSKYILHNKTVYEARSLFMHAHGLPSVASYMARFSLILSKTMKLEVDLASVNIERIEDVFCTGSDGNVVYDKGGKHRIHTDGTGFISEDLALHCPSNLYKGEKIKDEPIEVCHFVFVSFKEIAFTDHLVQFEVMNIKKFSFLELTQFPLLKLI</sequence>
<dbReference type="GO" id="GO:0031380">
    <property type="term" value="C:nuclear RNA-directed RNA polymerase complex"/>
    <property type="evidence" value="ECO:0007669"/>
    <property type="project" value="TreeGrafter"/>
</dbReference>
<evidence type="ECO:0000313" key="7">
    <source>
        <dbReference type="EMBL" id="KAB1224405.1"/>
    </source>
</evidence>
<evidence type="ECO:0000313" key="8">
    <source>
        <dbReference type="Proteomes" id="UP000516437"/>
    </source>
</evidence>
<evidence type="ECO:0000259" key="4">
    <source>
        <dbReference type="Pfam" id="PF05183"/>
    </source>
</evidence>
<organism evidence="7 8">
    <name type="scientific">Morella rubra</name>
    <name type="common">Chinese bayberry</name>
    <dbReference type="NCBI Taxonomy" id="262757"/>
    <lineage>
        <taxon>Eukaryota</taxon>
        <taxon>Viridiplantae</taxon>
        <taxon>Streptophyta</taxon>
        <taxon>Embryophyta</taxon>
        <taxon>Tracheophyta</taxon>
        <taxon>Spermatophyta</taxon>
        <taxon>Magnoliopsida</taxon>
        <taxon>eudicotyledons</taxon>
        <taxon>Gunneridae</taxon>
        <taxon>Pentapetalae</taxon>
        <taxon>rosids</taxon>
        <taxon>fabids</taxon>
        <taxon>Fagales</taxon>
        <taxon>Myricaceae</taxon>
        <taxon>Morella</taxon>
    </lineage>
</organism>
<keyword evidence="2" id="KW-0694">RNA-binding</keyword>
<accession>A0A6A1WGL7</accession>
<comment type="function">
    <text evidence="1 2">Probably involved in the RNA silencing pathway and required for the generation of small interfering RNAs (siRNAs).</text>
</comment>